<dbReference type="Proteomes" id="UP000190626">
    <property type="component" value="Unassembled WGS sequence"/>
</dbReference>
<dbReference type="STRING" id="1469647.BC351_18080"/>
<evidence type="ECO:0000313" key="1">
    <source>
        <dbReference type="EMBL" id="OPH60404.1"/>
    </source>
</evidence>
<proteinExistence type="predicted"/>
<organism evidence="1 2">
    <name type="scientific">Paenibacillus ferrarius</name>
    <dbReference type="NCBI Taxonomy" id="1469647"/>
    <lineage>
        <taxon>Bacteria</taxon>
        <taxon>Bacillati</taxon>
        <taxon>Bacillota</taxon>
        <taxon>Bacilli</taxon>
        <taxon>Bacillales</taxon>
        <taxon>Paenibacillaceae</taxon>
        <taxon>Paenibacillus</taxon>
    </lineage>
</organism>
<sequence>MLDVSIKGWSHDKDLQIIQADVLMAVDDSVLVEEPLCVDVGLPAFLYSALYDTTPNRFAPPDQWERMPFFVCGCGDPECRGFSFVVNHQAEQQVELIAVEERTDGTYRELETHMIPSMDYRKQVVAIGETYLQFIKELDYRPYLADTVKVVEDLVHQIHQQIRSDLDGSS</sequence>
<dbReference type="AlphaFoldDB" id="A0A1V4HQC0"/>
<dbReference type="RefSeq" id="WP_079409862.1">
    <property type="nucleotide sequence ID" value="NZ_MBTG01000004.1"/>
</dbReference>
<comment type="caution">
    <text evidence="1">The sequence shown here is derived from an EMBL/GenBank/DDBJ whole genome shotgun (WGS) entry which is preliminary data.</text>
</comment>
<keyword evidence="2" id="KW-1185">Reference proteome</keyword>
<protein>
    <submittedName>
        <fullName evidence="1">Uncharacterized protein</fullName>
    </submittedName>
</protein>
<dbReference type="OrthoDB" id="2609409at2"/>
<name>A0A1V4HQC0_9BACL</name>
<accession>A0A1V4HQC0</accession>
<dbReference type="EMBL" id="MBTG01000004">
    <property type="protein sequence ID" value="OPH60404.1"/>
    <property type="molecule type" value="Genomic_DNA"/>
</dbReference>
<reference evidence="2" key="1">
    <citation type="submission" date="2016-07" db="EMBL/GenBank/DDBJ databases">
        <authorList>
            <person name="Florea S."/>
            <person name="Webb J.S."/>
            <person name="Jaromczyk J."/>
            <person name="Schardl C.L."/>
        </authorList>
    </citation>
    <scope>NUCLEOTIDE SEQUENCE [LARGE SCALE GENOMIC DNA]</scope>
    <source>
        <strain evidence="2">CY1</strain>
    </source>
</reference>
<gene>
    <name evidence="1" type="ORF">BC351_18080</name>
</gene>
<evidence type="ECO:0000313" key="2">
    <source>
        <dbReference type="Proteomes" id="UP000190626"/>
    </source>
</evidence>